<dbReference type="InterPro" id="IPR012677">
    <property type="entry name" value="Nucleotide-bd_a/b_plait_sf"/>
</dbReference>
<name>A0AAV6XAA9_9LAMI</name>
<comment type="caution">
    <text evidence="1">The sequence shown here is derived from an EMBL/GenBank/DDBJ whole genome shotgun (WGS) entry which is preliminary data.</text>
</comment>
<dbReference type="EMBL" id="WHWC01000008">
    <property type="protein sequence ID" value="KAG8377341.1"/>
    <property type="molecule type" value="Genomic_DNA"/>
</dbReference>
<dbReference type="InterPro" id="IPR035979">
    <property type="entry name" value="RBD_domain_sf"/>
</dbReference>
<gene>
    <name evidence="1" type="ORF">BUALT_Bualt08G0023100</name>
</gene>
<evidence type="ECO:0000313" key="2">
    <source>
        <dbReference type="Proteomes" id="UP000826271"/>
    </source>
</evidence>
<protein>
    <recommendedName>
        <fullName evidence="3">RRM domain-containing protein</fullName>
    </recommendedName>
</protein>
<dbReference type="Proteomes" id="UP000826271">
    <property type="component" value="Unassembled WGS sequence"/>
</dbReference>
<evidence type="ECO:0000313" key="1">
    <source>
        <dbReference type="EMBL" id="KAG8377341.1"/>
    </source>
</evidence>
<dbReference type="AlphaFoldDB" id="A0AAV6XAA9"/>
<accession>A0AAV6XAA9</accession>
<dbReference type="GO" id="GO:0003676">
    <property type="term" value="F:nucleic acid binding"/>
    <property type="evidence" value="ECO:0007669"/>
    <property type="project" value="InterPro"/>
</dbReference>
<dbReference type="SUPFAM" id="SSF54928">
    <property type="entry name" value="RNA-binding domain, RBD"/>
    <property type="match status" value="1"/>
</dbReference>
<proteinExistence type="predicted"/>
<keyword evidence="2" id="KW-1185">Reference proteome</keyword>
<evidence type="ECO:0008006" key="3">
    <source>
        <dbReference type="Google" id="ProtNLM"/>
    </source>
</evidence>
<organism evidence="1 2">
    <name type="scientific">Buddleja alternifolia</name>
    <dbReference type="NCBI Taxonomy" id="168488"/>
    <lineage>
        <taxon>Eukaryota</taxon>
        <taxon>Viridiplantae</taxon>
        <taxon>Streptophyta</taxon>
        <taxon>Embryophyta</taxon>
        <taxon>Tracheophyta</taxon>
        <taxon>Spermatophyta</taxon>
        <taxon>Magnoliopsida</taxon>
        <taxon>eudicotyledons</taxon>
        <taxon>Gunneridae</taxon>
        <taxon>Pentapetalae</taxon>
        <taxon>asterids</taxon>
        <taxon>lamiids</taxon>
        <taxon>Lamiales</taxon>
        <taxon>Scrophulariaceae</taxon>
        <taxon>Buddlejeae</taxon>
        <taxon>Buddleja</taxon>
    </lineage>
</organism>
<reference evidence="1" key="1">
    <citation type="submission" date="2019-10" db="EMBL/GenBank/DDBJ databases">
        <authorList>
            <person name="Zhang R."/>
            <person name="Pan Y."/>
            <person name="Wang J."/>
            <person name="Ma R."/>
            <person name="Yu S."/>
        </authorList>
    </citation>
    <scope>NUCLEOTIDE SEQUENCE</scope>
    <source>
        <strain evidence="1">LA-IB0</strain>
        <tissue evidence="1">Leaf</tissue>
    </source>
</reference>
<dbReference type="Gene3D" id="3.30.70.330">
    <property type="match status" value="1"/>
</dbReference>
<sequence length="161" mass="18540">MVKLHEFPFQNIKMVVLEEEEEEQEDFVSSRRKWESENSPDEDESAADKFLRIISNLQLSCSVLRRGGVYSSCSIYHLLIISILKPVIGQNFFKPVGEVVDVRFAIRDDSFRDYGHVEFASSKEAEKVFSHFLLGDQLGLQEMNGKELLGHNRICGWLDLL</sequence>